<dbReference type="RefSeq" id="WP_013278856.1">
    <property type="nucleotide sequence ID" value="NC_014378.1"/>
</dbReference>
<feature type="transmembrane region" description="Helical" evidence="1">
    <location>
        <begin position="20"/>
        <end position="43"/>
    </location>
</feature>
<protein>
    <submittedName>
        <fullName evidence="2">Uncharacterized protein</fullName>
    </submittedName>
</protein>
<dbReference type="AlphaFoldDB" id="D9QSE8"/>
<keyword evidence="1" id="KW-0812">Transmembrane</keyword>
<name>D9QSE8_ACEAZ</name>
<keyword evidence="1" id="KW-0472">Membrane</keyword>
<dbReference type="HOGENOM" id="CLU_2662592_0_0_9"/>
<keyword evidence="1" id="KW-1133">Transmembrane helix</keyword>
<dbReference type="KEGG" id="aar:Acear_1908"/>
<reference evidence="2 3" key="1">
    <citation type="journal article" date="2010" name="Stand. Genomic Sci.">
        <title>Complete genome sequence of Acetohalobium arabaticum type strain (Z-7288).</title>
        <authorList>
            <person name="Sikorski J."/>
            <person name="Lapidus A."/>
            <person name="Chertkov O."/>
            <person name="Lucas S."/>
            <person name="Copeland A."/>
            <person name="Glavina Del Rio T."/>
            <person name="Nolan M."/>
            <person name="Tice H."/>
            <person name="Cheng J.F."/>
            <person name="Han C."/>
            <person name="Brambilla E."/>
            <person name="Pitluck S."/>
            <person name="Liolios K."/>
            <person name="Ivanova N."/>
            <person name="Mavromatis K."/>
            <person name="Mikhailova N."/>
            <person name="Pati A."/>
            <person name="Bruce D."/>
            <person name="Detter C."/>
            <person name="Tapia R."/>
            <person name="Goodwin L."/>
            <person name="Chen A."/>
            <person name="Palaniappan K."/>
            <person name="Land M."/>
            <person name="Hauser L."/>
            <person name="Chang Y.J."/>
            <person name="Jeffries C.D."/>
            <person name="Rohde M."/>
            <person name="Goker M."/>
            <person name="Spring S."/>
            <person name="Woyke T."/>
            <person name="Bristow J."/>
            <person name="Eisen J.A."/>
            <person name="Markowitz V."/>
            <person name="Hugenholtz P."/>
            <person name="Kyrpides N.C."/>
            <person name="Klenk H.P."/>
        </authorList>
    </citation>
    <scope>NUCLEOTIDE SEQUENCE [LARGE SCALE GENOMIC DNA]</scope>
    <source>
        <strain evidence="3">ATCC 49924 / DSM 5501 / Z-7288</strain>
    </source>
</reference>
<evidence type="ECO:0000313" key="3">
    <source>
        <dbReference type="Proteomes" id="UP000001661"/>
    </source>
</evidence>
<evidence type="ECO:0000313" key="2">
    <source>
        <dbReference type="EMBL" id="ADL13411.1"/>
    </source>
</evidence>
<accession>D9QSE8</accession>
<evidence type="ECO:0000256" key="1">
    <source>
        <dbReference type="SAM" id="Phobius"/>
    </source>
</evidence>
<organism evidence="2 3">
    <name type="scientific">Acetohalobium arabaticum (strain ATCC 49924 / DSM 5501 / Z-7288)</name>
    <dbReference type="NCBI Taxonomy" id="574087"/>
    <lineage>
        <taxon>Bacteria</taxon>
        <taxon>Bacillati</taxon>
        <taxon>Bacillota</taxon>
        <taxon>Clostridia</taxon>
        <taxon>Halanaerobiales</taxon>
        <taxon>Halobacteroidaceae</taxon>
        <taxon>Acetohalobium</taxon>
    </lineage>
</organism>
<sequence length="75" mass="8601">MLTKIFNKLSSIKIKLMSLILIILLIALNIGIGCFTFFVLTDIKEHIYQEKKKQGELLDIEIPSFMVACFYGSYP</sequence>
<gene>
    <name evidence="2" type="ordered locus">Acear_1908</name>
</gene>
<dbReference type="EMBL" id="CP002105">
    <property type="protein sequence ID" value="ADL13411.1"/>
    <property type="molecule type" value="Genomic_DNA"/>
</dbReference>
<dbReference type="PROSITE" id="PS51257">
    <property type="entry name" value="PROKAR_LIPOPROTEIN"/>
    <property type="match status" value="1"/>
</dbReference>
<proteinExistence type="predicted"/>
<keyword evidence="3" id="KW-1185">Reference proteome</keyword>
<dbReference type="Proteomes" id="UP000001661">
    <property type="component" value="Chromosome"/>
</dbReference>